<evidence type="ECO:0000256" key="6">
    <source>
        <dbReference type="ARBA" id="ARBA00022840"/>
    </source>
</evidence>
<keyword evidence="4 8" id="KW-0378">Hydrolase</keyword>
<dbReference type="GO" id="GO:0005524">
    <property type="term" value="F:ATP binding"/>
    <property type="evidence" value="ECO:0007669"/>
    <property type="project" value="UniProtKB-KW"/>
</dbReference>
<keyword evidence="8" id="KW-0804">Transcription</keyword>
<reference evidence="12 13" key="1">
    <citation type="journal article" date="2015" name="Proc. Natl. Acad. Sci. U.S.A.">
        <title>The resurrection genome of Boea hygrometrica: A blueprint for survival of dehydration.</title>
        <authorList>
            <person name="Xiao L."/>
            <person name="Yang G."/>
            <person name="Zhang L."/>
            <person name="Yang X."/>
            <person name="Zhao S."/>
            <person name="Ji Z."/>
            <person name="Zhou Q."/>
            <person name="Hu M."/>
            <person name="Wang Y."/>
            <person name="Chen M."/>
            <person name="Xu Y."/>
            <person name="Jin H."/>
            <person name="Xiao X."/>
            <person name="Hu G."/>
            <person name="Bao F."/>
            <person name="Hu Y."/>
            <person name="Wan P."/>
            <person name="Li L."/>
            <person name="Deng X."/>
            <person name="Kuang T."/>
            <person name="Xiang C."/>
            <person name="Zhu J.K."/>
            <person name="Oliver M.J."/>
            <person name="He Y."/>
        </authorList>
    </citation>
    <scope>NUCLEOTIDE SEQUENCE [LARGE SCALE GENOMIC DNA]</scope>
    <source>
        <strain evidence="13">cv. XS01</strain>
    </source>
</reference>
<dbReference type="Gene3D" id="3.40.50.300">
    <property type="entry name" value="P-loop containing nucleotide triphosphate hydrolases"/>
    <property type="match status" value="1"/>
</dbReference>
<keyword evidence="9" id="KW-1133">Transmembrane helix</keyword>
<dbReference type="InterPro" id="IPR010339">
    <property type="entry name" value="TIP49_P-loop"/>
</dbReference>
<comment type="catalytic activity">
    <reaction evidence="8">
        <text>ATP + H2O = ADP + phosphate + H(+)</text>
        <dbReference type="Rhea" id="RHEA:13065"/>
        <dbReference type="ChEBI" id="CHEBI:15377"/>
        <dbReference type="ChEBI" id="CHEBI:15378"/>
        <dbReference type="ChEBI" id="CHEBI:30616"/>
        <dbReference type="ChEBI" id="CHEBI:43474"/>
        <dbReference type="ChEBI" id="CHEBI:456216"/>
        <dbReference type="EC" id="3.6.4.12"/>
    </reaction>
</comment>
<evidence type="ECO:0000256" key="9">
    <source>
        <dbReference type="SAM" id="Phobius"/>
    </source>
</evidence>
<dbReference type="SUPFAM" id="SSF52540">
    <property type="entry name" value="P-loop containing nucleoside triphosphate hydrolases"/>
    <property type="match status" value="1"/>
</dbReference>
<evidence type="ECO:0000259" key="11">
    <source>
        <dbReference type="Pfam" id="PF17856"/>
    </source>
</evidence>
<evidence type="ECO:0000256" key="2">
    <source>
        <dbReference type="ARBA" id="ARBA00007519"/>
    </source>
</evidence>
<evidence type="ECO:0000256" key="1">
    <source>
        <dbReference type="ARBA" id="ARBA00004123"/>
    </source>
</evidence>
<dbReference type="EMBL" id="KV012553">
    <property type="protein sequence ID" value="KZV24660.1"/>
    <property type="molecule type" value="Genomic_DNA"/>
</dbReference>
<dbReference type="Proteomes" id="UP000250235">
    <property type="component" value="Unassembled WGS sequence"/>
</dbReference>
<proteinExistence type="inferred from homology"/>
<comment type="similarity">
    <text evidence="2 8">Belongs to the RuvB family.</text>
</comment>
<dbReference type="OrthoDB" id="10060499at2759"/>
<evidence type="ECO:0000256" key="4">
    <source>
        <dbReference type="ARBA" id="ARBA00022801"/>
    </source>
</evidence>
<feature type="transmembrane region" description="Helical" evidence="9">
    <location>
        <begin position="228"/>
        <end position="247"/>
    </location>
</feature>
<keyword evidence="7 8" id="KW-0539">Nucleus</keyword>
<feature type="domain" description="RuvB-like AAA-lid" evidence="11">
    <location>
        <begin position="148"/>
        <end position="213"/>
    </location>
</feature>
<dbReference type="GO" id="GO:0003678">
    <property type="term" value="F:DNA helicase activity"/>
    <property type="evidence" value="ECO:0007669"/>
    <property type="project" value="UniProtKB-EC"/>
</dbReference>
<feature type="domain" description="TIP49 P-loop" evidence="10">
    <location>
        <begin position="76"/>
        <end position="140"/>
    </location>
</feature>
<keyword evidence="6 8" id="KW-0067">ATP-binding</keyword>
<dbReference type="GO" id="GO:0016887">
    <property type="term" value="F:ATP hydrolysis activity"/>
    <property type="evidence" value="ECO:0007669"/>
    <property type="project" value="RHEA"/>
</dbReference>
<dbReference type="AlphaFoldDB" id="A0A2Z7AUV7"/>
<evidence type="ECO:0000256" key="8">
    <source>
        <dbReference type="RuleBase" id="RU363048"/>
    </source>
</evidence>
<keyword evidence="8" id="KW-0805">Transcription regulation</keyword>
<evidence type="ECO:0000256" key="3">
    <source>
        <dbReference type="ARBA" id="ARBA00022741"/>
    </source>
</evidence>
<dbReference type="Gene3D" id="1.10.8.60">
    <property type="match status" value="1"/>
</dbReference>
<gene>
    <name evidence="12" type="ORF">F511_35749</name>
</gene>
<dbReference type="EC" id="3.6.4.12" evidence="8"/>
<evidence type="ECO:0000313" key="13">
    <source>
        <dbReference type="Proteomes" id="UP000250235"/>
    </source>
</evidence>
<keyword evidence="9" id="KW-0472">Membrane</keyword>
<dbReference type="InterPro" id="IPR027417">
    <property type="entry name" value="P-loop_NTPase"/>
</dbReference>
<sequence length="272" mass="30933">MTGNQEHGGPNTDWSAGIIGDFASLLRRHSKVQRLVWIVRTRCCRCTASRRTRLSLMGQMMKPRKTEITDKLRQEINKVHMLDMECFSYLNRALESSLSPIVIFATNRGICNVRGTDMASPHGIPIDLLDRLVIIRTETYGPAEMIQILAIRAQVEELKIDEESLAYLGEIGQQASLRHAVQLLSPASIIAKMNGRENICKADLEEVDSLYLDAKSSAKLLQEHQDRYIYIIAIWFASIFLSIFVVGSRVRERLWKLCHENALSFLPAIMKF</sequence>
<keyword evidence="13" id="KW-1185">Reference proteome</keyword>
<keyword evidence="9" id="KW-0812">Transmembrane</keyword>
<evidence type="ECO:0000256" key="7">
    <source>
        <dbReference type="ARBA" id="ARBA00023242"/>
    </source>
</evidence>
<dbReference type="GO" id="GO:0005634">
    <property type="term" value="C:nucleus"/>
    <property type="evidence" value="ECO:0007669"/>
    <property type="project" value="UniProtKB-SubCell"/>
</dbReference>
<comment type="subcellular location">
    <subcellularLocation>
        <location evidence="1">Nucleus</location>
    </subcellularLocation>
</comment>
<evidence type="ECO:0000256" key="5">
    <source>
        <dbReference type="ARBA" id="ARBA00022806"/>
    </source>
</evidence>
<evidence type="ECO:0000259" key="10">
    <source>
        <dbReference type="Pfam" id="PF06068"/>
    </source>
</evidence>
<keyword evidence="5 8" id="KW-0347">Helicase</keyword>
<name>A0A2Z7AUV7_9LAMI</name>
<dbReference type="Pfam" id="PF17856">
    <property type="entry name" value="TIP49_C"/>
    <property type="match status" value="1"/>
</dbReference>
<organism evidence="12 13">
    <name type="scientific">Dorcoceras hygrometricum</name>
    <dbReference type="NCBI Taxonomy" id="472368"/>
    <lineage>
        <taxon>Eukaryota</taxon>
        <taxon>Viridiplantae</taxon>
        <taxon>Streptophyta</taxon>
        <taxon>Embryophyta</taxon>
        <taxon>Tracheophyta</taxon>
        <taxon>Spermatophyta</taxon>
        <taxon>Magnoliopsida</taxon>
        <taxon>eudicotyledons</taxon>
        <taxon>Gunneridae</taxon>
        <taxon>Pentapetalae</taxon>
        <taxon>asterids</taxon>
        <taxon>lamiids</taxon>
        <taxon>Lamiales</taxon>
        <taxon>Gesneriaceae</taxon>
        <taxon>Didymocarpoideae</taxon>
        <taxon>Trichosporeae</taxon>
        <taxon>Loxocarpinae</taxon>
        <taxon>Dorcoceras</taxon>
    </lineage>
</organism>
<dbReference type="InterPro" id="IPR041048">
    <property type="entry name" value="RuvB-like_C"/>
</dbReference>
<dbReference type="InterPro" id="IPR027238">
    <property type="entry name" value="RuvB-like"/>
</dbReference>
<accession>A0A2Z7AUV7</accession>
<dbReference type="PANTHER" id="PTHR11093">
    <property type="entry name" value="RUVB-RELATED REPTIN AND PONTIN"/>
    <property type="match status" value="1"/>
</dbReference>
<dbReference type="FunFam" id="1.10.8.60:FF:000010">
    <property type="entry name" value="RuvB-like helicase"/>
    <property type="match status" value="1"/>
</dbReference>
<evidence type="ECO:0000313" key="12">
    <source>
        <dbReference type="EMBL" id="KZV24660.1"/>
    </source>
</evidence>
<keyword evidence="3 8" id="KW-0547">Nucleotide-binding</keyword>
<dbReference type="Pfam" id="PF06068">
    <property type="entry name" value="TIP49"/>
    <property type="match status" value="1"/>
</dbReference>
<protein>
    <recommendedName>
        <fullName evidence="8">RuvB-like helicase</fullName>
        <ecNumber evidence="8">3.6.4.12</ecNumber>
    </recommendedName>
</protein>